<evidence type="ECO:0000313" key="6">
    <source>
        <dbReference type="Proteomes" id="UP001529510"/>
    </source>
</evidence>
<evidence type="ECO:0000313" key="5">
    <source>
        <dbReference type="EMBL" id="KAL0167808.1"/>
    </source>
</evidence>
<dbReference type="CDD" id="cd11304">
    <property type="entry name" value="Cadherin_repeat"/>
    <property type="match status" value="1"/>
</dbReference>
<feature type="domain" description="Cadherin" evidence="4">
    <location>
        <begin position="1"/>
        <end position="56"/>
    </location>
</feature>
<sequence>MTMTAYDADDPNTDNAVLRYIIVRQLPDKPSPNMFYIDPERGDIVTVIAPHQLDRE</sequence>
<gene>
    <name evidence="5" type="ORF">M9458_036030</name>
</gene>
<comment type="subcellular location">
    <subcellularLocation>
        <location evidence="1">Membrane</location>
    </subcellularLocation>
</comment>
<name>A0ABD0P4G5_CIRMR</name>
<organism evidence="5 6">
    <name type="scientific">Cirrhinus mrigala</name>
    <name type="common">Mrigala</name>
    <dbReference type="NCBI Taxonomy" id="683832"/>
    <lineage>
        <taxon>Eukaryota</taxon>
        <taxon>Metazoa</taxon>
        <taxon>Chordata</taxon>
        <taxon>Craniata</taxon>
        <taxon>Vertebrata</taxon>
        <taxon>Euteleostomi</taxon>
        <taxon>Actinopterygii</taxon>
        <taxon>Neopterygii</taxon>
        <taxon>Teleostei</taxon>
        <taxon>Ostariophysi</taxon>
        <taxon>Cypriniformes</taxon>
        <taxon>Cyprinidae</taxon>
        <taxon>Labeoninae</taxon>
        <taxon>Labeonini</taxon>
        <taxon>Cirrhinus</taxon>
    </lineage>
</organism>
<dbReference type="GO" id="GO:0016020">
    <property type="term" value="C:membrane"/>
    <property type="evidence" value="ECO:0007669"/>
    <property type="project" value="UniProtKB-SubCell"/>
</dbReference>
<keyword evidence="6" id="KW-1185">Reference proteome</keyword>
<evidence type="ECO:0000256" key="3">
    <source>
        <dbReference type="PROSITE-ProRule" id="PRU00043"/>
    </source>
</evidence>
<keyword evidence="3" id="KW-0106">Calcium</keyword>
<feature type="non-terminal residue" evidence="5">
    <location>
        <position position="56"/>
    </location>
</feature>
<dbReference type="Gene3D" id="2.60.40.60">
    <property type="entry name" value="Cadherins"/>
    <property type="match status" value="1"/>
</dbReference>
<reference evidence="5 6" key="1">
    <citation type="submission" date="2024-05" db="EMBL/GenBank/DDBJ databases">
        <title>Genome sequencing and assembly of Indian major carp, Cirrhinus mrigala (Hamilton, 1822).</title>
        <authorList>
            <person name="Mohindra V."/>
            <person name="Chowdhury L.M."/>
            <person name="Lal K."/>
            <person name="Jena J.K."/>
        </authorList>
    </citation>
    <scope>NUCLEOTIDE SEQUENCE [LARGE SCALE GENOMIC DNA]</scope>
    <source>
        <strain evidence="5">CM1030</strain>
        <tissue evidence="5">Blood</tissue>
    </source>
</reference>
<keyword evidence="2" id="KW-0472">Membrane</keyword>
<dbReference type="GO" id="GO:0005509">
    <property type="term" value="F:calcium ion binding"/>
    <property type="evidence" value="ECO:0007669"/>
    <property type="project" value="UniProtKB-UniRule"/>
</dbReference>
<evidence type="ECO:0000256" key="2">
    <source>
        <dbReference type="ARBA" id="ARBA00023136"/>
    </source>
</evidence>
<dbReference type="EMBL" id="JAMKFB020000018">
    <property type="protein sequence ID" value="KAL0167808.1"/>
    <property type="molecule type" value="Genomic_DNA"/>
</dbReference>
<evidence type="ECO:0000259" key="4">
    <source>
        <dbReference type="PROSITE" id="PS50268"/>
    </source>
</evidence>
<dbReference type="InterPro" id="IPR015919">
    <property type="entry name" value="Cadherin-like_sf"/>
</dbReference>
<protein>
    <recommendedName>
        <fullName evidence="4">Cadherin domain-containing protein</fullName>
    </recommendedName>
</protein>
<dbReference type="Proteomes" id="UP001529510">
    <property type="component" value="Unassembled WGS sequence"/>
</dbReference>
<dbReference type="PROSITE" id="PS50268">
    <property type="entry name" value="CADHERIN_2"/>
    <property type="match status" value="1"/>
</dbReference>
<comment type="caution">
    <text evidence="5">The sequence shown here is derived from an EMBL/GenBank/DDBJ whole genome shotgun (WGS) entry which is preliminary data.</text>
</comment>
<proteinExistence type="predicted"/>
<dbReference type="InterPro" id="IPR002126">
    <property type="entry name" value="Cadherin-like_dom"/>
</dbReference>
<evidence type="ECO:0000256" key="1">
    <source>
        <dbReference type="ARBA" id="ARBA00004370"/>
    </source>
</evidence>
<dbReference type="AlphaFoldDB" id="A0ABD0P4G5"/>
<dbReference type="SUPFAM" id="SSF49313">
    <property type="entry name" value="Cadherin-like"/>
    <property type="match status" value="1"/>
</dbReference>
<accession>A0ABD0P4G5</accession>